<dbReference type="InterPro" id="IPR052957">
    <property type="entry name" value="Auxin_embryo_med"/>
</dbReference>
<gene>
    <name evidence="4" type="ORF">FH972_014941</name>
</gene>
<dbReference type="Gene3D" id="3.30.565.10">
    <property type="entry name" value="Histidine kinase-like ATPase, C-terminal domain"/>
    <property type="match status" value="1"/>
</dbReference>
<name>A0A5N6RBU8_9ROSI</name>
<evidence type="ECO:0000313" key="5">
    <source>
        <dbReference type="Proteomes" id="UP000327013"/>
    </source>
</evidence>
<dbReference type="GO" id="GO:0048364">
    <property type="term" value="P:root development"/>
    <property type="evidence" value="ECO:0007669"/>
    <property type="project" value="TreeGrafter"/>
</dbReference>
<evidence type="ECO:0000259" key="3">
    <source>
        <dbReference type="Pfam" id="PF25794"/>
    </source>
</evidence>
<feature type="domain" description="Protein NO VEIN C-terminal" evidence="2">
    <location>
        <begin position="2519"/>
        <end position="2603"/>
    </location>
</feature>
<feature type="region of interest" description="Disordered" evidence="1">
    <location>
        <begin position="2333"/>
        <end position="2357"/>
    </location>
</feature>
<dbReference type="PANTHER" id="PTHR32387">
    <property type="entry name" value="WU:FJ29H11"/>
    <property type="match status" value="1"/>
</dbReference>
<dbReference type="Pfam" id="PF13020">
    <property type="entry name" value="NOV_C"/>
    <property type="match status" value="1"/>
</dbReference>
<evidence type="ECO:0000313" key="4">
    <source>
        <dbReference type="EMBL" id="KAE8076279.1"/>
    </source>
</evidence>
<dbReference type="Proteomes" id="UP000327013">
    <property type="component" value="Chromosome 6"/>
</dbReference>
<feature type="compositionally biased region" description="Basic residues" evidence="1">
    <location>
        <begin position="328"/>
        <end position="338"/>
    </location>
</feature>
<feature type="region of interest" description="Disordered" evidence="1">
    <location>
        <begin position="2399"/>
        <end position="2421"/>
    </location>
</feature>
<feature type="domain" description="Sacsin/Nov" evidence="3">
    <location>
        <begin position="1102"/>
        <end position="1159"/>
    </location>
</feature>
<feature type="compositionally biased region" description="Polar residues" evidence="1">
    <location>
        <begin position="2399"/>
        <end position="2409"/>
    </location>
</feature>
<reference evidence="4 5" key="1">
    <citation type="submission" date="2019-06" db="EMBL/GenBank/DDBJ databases">
        <title>A chromosomal-level reference genome of Carpinus fangiana (Coryloideae, Betulaceae).</title>
        <authorList>
            <person name="Yang X."/>
            <person name="Wang Z."/>
            <person name="Zhang L."/>
            <person name="Hao G."/>
            <person name="Liu J."/>
            <person name="Yang Y."/>
        </authorList>
    </citation>
    <scope>NUCLEOTIDE SEQUENCE [LARGE SCALE GENOMIC DNA]</scope>
    <source>
        <strain evidence="4">Cfa_2016G</strain>
        <tissue evidence="4">Leaf</tissue>
    </source>
</reference>
<feature type="region of interest" description="Disordered" evidence="1">
    <location>
        <begin position="278"/>
        <end position="297"/>
    </location>
</feature>
<feature type="compositionally biased region" description="Polar residues" evidence="1">
    <location>
        <begin position="22"/>
        <end position="39"/>
    </location>
</feature>
<feature type="region of interest" description="Disordered" evidence="1">
    <location>
        <begin position="317"/>
        <end position="357"/>
    </location>
</feature>
<dbReference type="InterPro" id="IPR036890">
    <property type="entry name" value="HATPase_C_sf"/>
</dbReference>
<evidence type="ECO:0000259" key="2">
    <source>
        <dbReference type="Pfam" id="PF13020"/>
    </source>
</evidence>
<dbReference type="InterPro" id="IPR024975">
    <property type="entry name" value="NOV_C"/>
</dbReference>
<dbReference type="GO" id="GO:0009793">
    <property type="term" value="P:embryo development ending in seed dormancy"/>
    <property type="evidence" value="ECO:0007669"/>
    <property type="project" value="TreeGrafter"/>
</dbReference>
<dbReference type="GO" id="GO:0005634">
    <property type="term" value="C:nucleus"/>
    <property type="evidence" value="ECO:0007669"/>
    <property type="project" value="TreeGrafter"/>
</dbReference>
<proteinExistence type="predicted"/>
<organism evidence="4 5">
    <name type="scientific">Carpinus fangiana</name>
    <dbReference type="NCBI Taxonomy" id="176857"/>
    <lineage>
        <taxon>Eukaryota</taxon>
        <taxon>Viridiplantae</taxon>
        <taxon>Streptophyta</taxon>
        <taxon>Embryophyta</taxon>
        <taxon>Tracheophyta</taxon>
        <taxon>Spermatophyta</taxon>
        <taxon>Magnoliopsida</taxon>
        <taxon>eudicotyledons</taxon>
        <taxon>Gunneridae</taxon>
        <taxon>Pentapetalae</taxon>
        <taxon>rosids</taxon>
        <taxon>fabids</taxon>
        <taxon>Fagales</taxon>
        <taxon>Betulaceae</taxon>
        <taxon>Carpinus</taxon>
    </lineage>
</organism>
<feature type="region of interest" description="Disordered" evidence="1">
    <location>
        <begin position="1"/>
        <end position="41"/>
    </location>
</feature>
<keyword evidence="5" id="KW-1185">Reference proteome</keyword>
<dbReference type="SUPFAM" id="SSF55874">
    <property type="entry name" value="ATPase domain of HSP90 chaperone/DNA topoisomerase II/histidine kinase"/>
    <property type="match status" value="1"/>
</dbReference>
<dbReference type="NCBIfam" id="NF047352">
    <property type="entry name" value="P_loop_sacsin"/>
    <property type="match status" value="1"/>
</dbReference>
<dbReference type="PANTHER" id="PTHR32387:SF0">
    <property type="entry name" value="PROTEIN NO VEIN"/>
    <property type="match status" value="1"/>
</dbReference>
<sequence>MSGQPSGFHTSDGRHHRRRDPQQQNSNFLIQNVPGPSTSQKRRELLQKVNCAVEKARREIISAGEGVTAWKVSQDAMLTLKVDSWTSLGFAMQEVPNLFRLMVTEGKINAFIHCFIGVRKITSLYDLELAICENEGVEQFEELELGPLLRHPLVLHYFSVTSDVTEVCKITSEEIISFLWKFKYRSKNKEIRVEEFLDFIAKKRSVAGKEQLGIRVHSLGMHISVIRKGMFSENITLKKSVEALKSEADKKYMEHPLFSSLKSQLDDDCTSEDERIDNATSRHFNLPSQNVRSSDQVSSCPCPSEIEEMIQLGLKGEMCGHPSSTGSSRHRSRKRKGKSSTELDVQPVDNSSKTEEANHMIGTDLAIANNTMRMFIATWKKACCELTVSEVFEGMLRFYNKKARGKKMRSMFSSYPFIGLLNIAVSSMKSGMWDCMSDTCQTISQQELTQTRMEKCSEYEIVDVEPSVKDASVIAEHSVEHMHNVTGVSVEDIFRKVALYFELDYDVMASGKSLLERTIMLLRKLNDCEFWLVEQFCVETFKSLGYGEFLMFLEKHASLLPDEIYKFLTGDTYEKSPLEVCMLQYQLVVLVSQALNGLWYNETMTKQMISSLLMRQFPLISFKISENGSMADFLDIVGNHKNNVTSKGVLFSVTLFEMYPVESSSAHDENDLLETTNVRIDLSQKALKSVTSKDAIEVCLRAPLMSDLNLWAHWDLMFAPSLGPVVPWLLSEVNTKELLCLVTKDGKVMRIDHSATVDSFLEAALQGSPFQTALQLLSLFSLVGGEKYVPLSLLKCHMRHAFEVIMKNSLENMEVNDSQNSLMQGNSRQKMVDEVATSNLSSELHINSCKMIKVVPFVSRFVLDCLGYLPREFRGFAADVLLSGMRALIKNAASAILCECNQTEQRFMLHEVGLSLGIVEWIDDYHSFCSSDATELFACATLCLKATEPEISIGSKNMQDALGESSISEVNMSVPVVKDGRNDESTGICRSIDGLNVFDDRIGSGHTPCLSELEEEKNAALVIESIRQDEFGLDPSLSSTESSMLKKQHARLGRALHCLSQELYSQDSHFLLELVQNADDNDYPENVEPTLTFILRESDIIVLNNEQGFSAQNIKALCDVGNSTKKGSNAGYIGQKGIGFKSVFRVTDAPEIHSNGFHIKFDISEGQIGFVLPTIVPPCDIGLFSRLASSDTDRMDGKCWNTCIALPFRSRLSDGAVMNSIMTMFSDLHPSLLLFLHRLKCIKFRNLLNNSFIVMRKEIVGDGIVRVSHGKEKMTWFVASQKLQADVIRRVVQTTEISIAFTLQESVGDYIPIVDQQPVFAFLPLRTYGLKFILQGDFVLPSSREEVDGDSPWNQWLLSEFPNLFVGAERSFCTLSCFRENPGKAVSAFMSFVPLVGEVHGFFSSLPRLIISKLRMSNCLLLDGGHDRWVPPCKVLSGWNEQARSLLPDALLSEHLGLGFLDRNIKVSDSLARALGIQEYGPTILLQFISSLSHVENGIKSMGLIWLSSLLNTLYTMSSHSSGQILLNSDTEMDLIEKLQKIPLIPLSDGTYSSVDEGTIWLQSDAVSTGFDVEQGPEAFPYLFTKLRTVCPTLLSASTVDTSCVDTSLIDSITKMLHRIGVQRLSAHEIMKLHILPAVSDDRIINRDTNLMTEYLCFVMIHLQSSCPDCRVEREYIISELRNKAFILTNHGFKRPVEVSIHFSKEYGNPVHVNKLINVVDMKWHEVDTTYLRHPVSKSLSCGVMKWREFFQEIGITDFVQILQVDKTLADISPTIFRNLMWEKDLISPESIVKDWESHELVHLISLLSKNGMQQSCIYLLEVLDTLWDGCFSDKATGYCSPKSGGDSKLFKSSFMSSICDVRWVVSSTDDELHYPRDLFYDCDEVRFVLGASAPYAVPKVRNGKLVSDIGFKIKVTIDDVLETLKVWRRSKTPFKASISQMSKLYTFVWNGMAISNQKITEELHSGPFIFVPYASGFRLDDVVPGTFLSPEEVCWHDSTGSLHLMEEIHSQCSSTGVSYHPLNKTLSNIYPGLHHFFINNCGVQETPLLRSYLKILLQLSAVALPSQAANAVFQVFLKWSDGLKSGLLRPEDVIYLKECLLKSEFIVLPTEQDKWVSLHPSFGLVCWCDDRKLRKQFKHFDNISFLYFGELSEDEKQILQTKISVLMQTLGIPALSEVVTREAIYYGLADCSFNASLVGWALPYAQRYFCSVHPDKYIQLKQSGFDILDRLQVIVVEKLYYRNVINCCGGASKKRIECSCLLQGDILYTTQESDSHAIFLELSRLLFDGTPNLHMANFLHMITTMAESGSTEEQTEFFILNSQKMPKLPDEESVWSLSSVPPSRKNDHSPQTNFDSTIIDDKCYSKSKKKARNNPNWPPVDWKNAPGFCYARANGYNTQAPTAQPRSSPQKKKEDESEGTVMQTDNVVLISDDDDFTIEHDSAGASAALFLSDNGNLEDHSGHAHNQTDSGVNVEFGPVDLDIMSNSPDLGSSNFSKRDRLRFGTPNATQTTQTGRLGEFYAFKYITGKVGNTVVKWVNEDRETGLPYDIFVGEGSCTEYIEVKATVSQRKDWFHISTREWQFAVDKGDSFSIAHVVLLGNNVARVSLFKNPVKLCQQGKLRLVCMLPVGHNEFSMVAQEASPSFDLASGGLTPQS</sequence>
<dbReference type="EMBL" id="CM017326">
    <property type="protein sequence ID" value="KAE8076279.1"/>
    <property type="molecule type" value="Genomic_DNA"/>
</dbReference>
<dbReference type="InterPro" id="IPR058210">
    <property type="entry name" value="SACS/Nov_dom"/>
</dbReference>
<dbReference type="Pfam" id="PF25794">
    <property type="entry name" value="SACS"/>
    <property type="match status" value="1"/>
</dbReference>
<accession>A0A5N6RBU8</accession>
<evidence type="ECO:0000256" key="1">
    <source>
        <dbReference type="SAM" id="MobiDB-lite"/>
    </source>
</evidence>
<protein>
    <submittedName>
        <fullName evidence="4">Uncharacterized protein</fullName>
    </submittedName>
</protein>
<dbReference type="OrthoDB" id="1262810at2759"/>
<dbReference type="GO" id="GO:0010305">
    <property type="term" value="P:leaf vascular tissue pattern formation"/>
    <property type="evidence" value="ECO:0007669"/>
    <property type="project" value="TreeGrafter"/>
</dbReference>